<feature type="compositionally biased region" description="Polar residues" evidence="1">
    <location>
        <begin position="12"/>
        <end position="24"/>
    </location>
</feature>
<gene>
    <name evidence="2" type="ORF">BDV96DRAFT_140572</name>
</gene>
<evidence type="ECO:0000313" key="2">
    <source>
        <dbReference type="EMBL" id="KAF2122232.1"/>
    </source>
</evidence>
<feature type="region of interest" description="Disordered" evidence="1">
    <location>
        <begin position="1"/>
        <end position="112"/>
    </location>
</feature>
<dbReference type="EMBL" id="ML977311">
    <property type="protein sequence ID" value="KAF2122232.1"/>
    <property type="molecule type" value="Genomic_DNA"/>
</dbReference>
<dbReference type="PANTHER" id="PTHR38166:SF1">
    <property type="entry name" value="C2H2-TYPE DOMAIN-CONTAINING PROTEIN"/>
    <property type="match status" value="1"/>
</dbReference>
<dbReference type="Proteomes" id="UP000799770">
    <property type="component" value="Unassembled WGS sequence"/>
</dbReference>
<keyword evidence="3" id="KW-1185">Reference proteome</keyword>
<dbReference type="Gene3D" id="3.30.160.60">
    <property type="entry name" value="Classic Zinc Finger"/>
    <property type="match status" value="1"/>
</dbReference>
<accession>A0A6A5ZRB3</accession>
<evidence type="ECO:0000256" key="1">
    <source>
        <dbReference type="SAM" id="MobiDB-lite"/>
    </source>
</evidence>
<dbReference type="OrthoDB" id="3799363at2759"/>
<feature type="region of interest" description="Disordered" evidence="1">
    <location>
        <begin position="304"/>
        <end position="331"/>
    </location>
</feature>
<reference evidence="2" key="1">
    <citation type="journal article" date="2020" name="Stud. Mycol.">
        <title>101 Dothideomycetes genomes: a test case for predicting lifestyles and emergence of pathogens.</title>
        <authorList>
            <person name="Haridas S."/>
            <person name="Albert R."/>
            <person name="Binder M."/>
            <person name="Bloem J."/>
            <person name="Labutti K."/>
            <person name="Salamov A."/>
            <person name="Andreopoulos B."/>
            <person name="Baker S."/>
            <person name="Barry K."/>
            <person name="Bills G."/>
            <person name="Bluhm B."/>
            <person name="Cannon C."/>
            <person name="Castanera R."/>
            <person name="Culley D."/>
            <person name="Daum C."/>
            <person name="Ezra D."/>
            <person name="Gonzalez J."/>
            <person name="Henrissat B."/>
            <person name="Kuo A."/>
            <person name="Liang C."/>
            <person name="Lipzen A."/>
            <person name="Lutzoni F."/>
            <person name="Magnuson J."/>
            <person name="Mondo S."/>
            <person name="Nolan M."/>
            <person name="Ohm R."/>
            <person name="Pangilinan J."/>
            <person name="Park H.-J."/>
            <person name="Ramirez L."/>
            <person name="Alfaro M."/>
            <person name="Sun H."/>
            <person name="Tritt A."/>
            <person name="Yoshinaga Y."/>
            <person name="Zwiers L.-H."/>
            <person name="Turgeon B."/>
            <person name="Goodwin S."/>
            <person name="Spatafora J."/>
            <person name="Crous P."/>
            <person name="Grigoriev I."/>
        </authorList>
    </citation>
    <scope>NUCLEOTIDE SEQUENCE</scope>
    <source>
        <strain evidence="2">CBS 627.86</strain>
    </source>
</reference>
<feature type="compositionally biased region" description="Low complexity" evidence="1">
    <location>
        <begin position="55"/>
        <end position="74"/>
    </location>
</feature>
<protein>
    <recommendedName>
        <fullName evidence="4">C2H2-type domain-containing protein</fullName>
    </recommendedName>
</protein>
<name>A0A6A5ZRB3_9PLEO</name>
<evidence type="ECO:0008006" key="4">
    <source>
        <dbReference type="Google" id="ProtNLM"/>
    </source>
</evidence>
<sequence length="415" mass="46210">MFPGVGHGPVRLNTTPIGDTSSGYAQKADERLSAHWSVQDFDSSSASEPPASIFSSAEESVSTASSYSKSVLSTSRKRHRPASRQSTCAENVKYTDGSGLGRSHTNDSDCSIGKSIQKKKRFKLPKVTDEPMRRLKCPYYQKIPEQHNRHSCRGDGFANMAKLKDHLKRVHTRPLRCTRCWENMSSSQALDAHLQADRICTKLPEPKDDRICQRTLRDLNFNRSPFSGADTVSEKWQMLYYILFPDEDEVPSPYEEVGASMQMDRELERTIEEETMKLLGPLVGPAVELVRGTLSGMIKKCRTKRAQSTTSIKIEHTTPKPQPSNPEGGRPLRVNACAPSTHECVSVPLVCESNITESQPNMSACVPGLLQEDPDNNLFFDFDWLTNGTDTQIPIWPYDPGQGDTLDIGTLIGDT</sequence>
<dbReference type="AlphaFoldDB" id="A0A6A5ZRB3"/>
<evidence type="ECO:0000313" key="3">
    <source>
        <dbReference type="Proteomes" id="UP000799770"/>
    </source>
</evidence>
<dbReference type="PANTHER" id="PTHR38166">
    <property type="entry name" value="C2H2-TYPE DOMAIN-CONTAINING PROTEIN-RELATED"/>
    <property type="match status" value="1"/>
</dbReference>
<organism evidence="2 3">
    <name type="scientific">Lophiotrema nucula</name>
    <dbReference type="NCBI Taxonomy" id="690887"/>
    <lineage>
        <taxon>Eukaryota</taxon>
        <taxon>Fungi</taxon>
        <taxon>Dikarya</taxon>
        <taxon>Ascomycota</taxon>
        <taxon>Pezizomycotina</taxon>
        <taxon>Dothideomycetes</taxon>
        <taxon>Pleosporomycetidae</taxon>
        <taxon>Pleosporales</taxon>
        <taxon>Lophiotremataceae</taxon>
        <taxon>Lophiotrema</taxon>
    </lineage>
</organism>
<proteinExistence type="predicted"/>